<dbReference type="Proteomes" id="UP000004705">
    <property type="component" value="Chromosome"/>
</dbReference>
<dbReference type="Gene3D" id="3.40.50.300">
    <property type="entry name" value="P-loop containing nucleotide triphosphate hydrolases"/>
    <property type="match status" value="1"/>
</dbReference>
<accession>H8G474</accession>
<dbReference type="Pfam" id="PF00196">
    <property type="entry name" value="GerE"/>
    <property type="match status" value="1"/>
</dbReference>
<dbReference type="GO" id="GO:0004016">
    <property type="term" value="F:adenylate cyclase activity"/>
    <property type="evidence" value="ECO:0007669"/>
    <property type="project" value="TreeGrafter"/>
</dbReference>
<dbReference type="AlphaFoldDB" id="H8G474"/>
<dbReference type="EMBL" id="CM001466">
    <property type="protein sequence ID" value="EHY91172.1"/>
    <property type="molecule type" value="Genomic_DNA"/>
</dbReference>
<dbReference type="Gene3D" id="1.10.10.10">
    <property type="entry name" value="Winged helix-like DNA-binding domain superfamily/Winged helix DNA-binding domain"/>
    <property type="match status" value="1"/>
</dbReference>
<feature type="chain" id="PRO_5039206088" evidence="3">
    <location>
        <begin position="24"/>
        <end position="951"/>
    </location>
</feature>
<keyword evidence="6" id="KW-1185">Reference proteome</keyword>
<dbReference type="SMART" id="SM00421">
    <property type="entry name" value="HTH_LUXR"/>
    <property type="match status" value="1"/>
</dbReference>
<sequence length="951" mass="100936">MSRRTARRAALDAVLAAVPSAAAGRGHAVVVSGPPGIGKTRLLSLARESGHEAGLTVVHGHASELDRVAPLSALLHALRRADPPLLSGPEVTDMAEFARDSANRLWLIHRIGERLEERSAERPVLVLFDDAQWVDEVTAYALRVLVPSMAHNPVSWLIACRPETNPGPGSATVDWLLRDGAESVRLAPLDATEIAQMCREELGVEPGPEVLSLAQRTGGNPLLLTELLDAMREAEGAELGDGIAGLVSGPLPNAFVEAVSHRLRNLSPTTRRLLDIAAVFGKPITVHDAAALGAGSPLELVDSVREGVELGILSGDSAQLCFRQQLVREVLYRHLPEVTRRMLHREAATRLNLQGRSVEAAEHLLSSALPGDRQAVEALLGVLTTVIATAPNAAADLLLRTLDLLGEHEPSRAKLTAHAVHALTAAGRVTEARRLGERAVATRMLGDFDAAVHLGLAEAAKHAGDDRGALDHIERALAAEPALPMRARLLALRAHACLYVDDFDGTQAAGKEAVTLGRSVVSAPARGGRSGDTRTEAAPDAAVFAGAALSVVAAAAGDLDRGLEEADVAVALADAEGGQARHRHPRLWLARVLLWSDRFAEAEAVLEVGQREAEALGTGWSMPLWHCYRAELRLAVGRLDDAATEAEAGLRVAAELDALALTASLEAVLVQAALWRGRGSDARAALRRGLDQRERGIGMLAEDLTWEQALVAVDAGDDKTALRVLSDLLDRLPGRALLLVEEPTAAPRLVRLALAEGDTDLADRVVDAAAIVADRNPRVRSFTAAARHAEGLRDDARATLAEAADLFDDSGRPLAAAWALEDVAAVAARAGDRAGAVRALERAQTLTARCGADRETTRLHQTLRTLGEKGRSARATGAATGWAALTESELRVARLVAEGLTNRATARSLFLSPHTVDTHLRHIYAKLGVSSRVELVRLALRHEGGGNHEKT</sequence>
<organism evidence="5 6">
    <name type="scientific">Saccharomonospora azurea NA-128</name>
    <dbReference type="NCBI Taxonomy" id="882081"/>
    <lineage>
        <taxon>Bacteria</taxon>
        <taxon>Bacillati</taxon>
        <taxon>Actinomycetota</taxon>
        <taxon>Actinomycetes</taxon>
        <taxon>Pseudonocardiales</taxon>
        <taxon>Pseudonocardiaceae</taxon>
        <taxon>Saccharomonospora</taxon>
    </lineage>
</organism>
<keyword evidence="3" id="KW-0732">Signal</keyword>
<dbReference type="PANTHER" id="PTHR16305">
    <property type="entry name" value="TESTICULAR SOLUBLE ADENYLYL CYCLASE"/>
    <property type="match status" value="1"/>
</dbReference>
<dbReference type="GO" id="GO:0005737">
    <property type="term" value="C:cytoplasm"/>
    <property type="evidence" value="ECO:0007669"/>
    <property type="project" value="TreeGrafter"/>
</dbReference>
<dbReference type="HOGENOM" id="CLU_006850_2_1_11"/>
<dbReference type="InterPro" id="IPR041664">
    <property type="entry name" value="AAA_16"/>
</dbReference>
<proteinExistence type="predicted"/>
<evidence type="ECO:0000256" key="2">
    <source>
        <dbReference type="ARBA" id="ARBA00022840"/>
    </source>
</evidence>
<feature type="domain" description="HTH luxR-type" evidence="4">
    <location>
        <begin position="878"/>
        <end position="943"/>
    </location>
</feature>
<evidence type="ECO:0000313" key="6">
    <source>
        <dbReference type="Proteomes" id="UP000004705"/>
    </source>
</evidence>
<evidence type="ECO:0000259" key="4">
    <source>
        <dbReference type="PROSITE" id="PS50043"/>
    </source>
</evidence>
<gene>
    <name evidence="5" type="ORF">SacazDRAFT_04330</name>
</gene>
<protein>
    <submittedName>
        <fullName evidence="5">Transcriptional regulator, luxR family</fullName>
    </submittedName>
</protein>
<keyword evidence="2" id="KW-0067">ATP-binding</keyword>
<evidence type="ECO:0000256" key="3">
    <source>
        <dbReference type="SAM" id="SignalP"/>
    </source>
</evidence>
<dbReference type="PRINTS" id="PR00038">
    <property type="entry name" value="HTHLUXR"/>
</dbReference>
<dbReference type="SUPFAM" id="SSF46894">
    <property type="entry name" value="C-terminal effector domain of the bipartite response regulators"/>
    <property type="match status" value="1"/>
</dbReference>
<dbReference type="SUPFAM" id="SSF52540">
    <property type="entry name" value="P-loop containing nucleoside triphosphate hydrolases"/>
    <property type="match status" value="1"/>
</dbReference>
<dbReference type="GO" id="GO:0006355">
    <property type="term" value="P:regulation of DNA-templated transcription"/>
    <property type="evidence" value="ECO:0007669"/>
    <property type="project" value="InterPro"/>
</dbReference>
<dbReference type="InterPro" id="IPR016032">
    <property type="entry name" value="Sig_transdc_resp-reg_C-effctor"/>
</dbReference>
<dbReference type="OrthoDB" id="8482304at2"/>
<dbReference type="GO" id="GO:0005524">
    <property type="term" value="F:ATP binding"/>
    <property type="evidence" value="ECO:0007669"/>
    <property type="project" value="UniProtKB-KW"/>
</dbReference>
<dbReference type="InterPro" id="IPR000792">
    <property type="entry name" value="Tscrpt_reg_LuxR_C"/>
</dbReference>
<dbReference type="SUPFAM" id="SSF48452">
    <property type="entry name" value="TPR-like"/>
    <property type="match status" value="1"/>
</dbReference>
<dbReference type="PANTHER" id="PTHR16305:SF35">
    <property type="entry name" value="TRANSCRIPTIONAL ACTIVATOR DOMAIN"/>
    <property type="match status" value="1"/>
</dbReference>
<reference evidence="5 6" key="1">
    <citation type="journal article" date="2012" name="Stand. Genomic Sci.">
        <title>Genome sequence of the soil bacterium Saccharomonospora azurea type strain (NA-128(T)).</title>
        <authorList>
            <person name="Klenk H.P."/>
            <person name="Held B."/>
            <person name="Lucas S."/>
            <person name="Lapidus A."/>
            <person name="Copeland A."/>
            <person name="Hammon N."/>
            <person name="Pitluck S."/>
            <person name="Goodwin L.A."/>
            <person name="Han C."/>
            <person name="Tapia R."/>
            <person name="Brambilla E.M."/>
            <person name="Potter G."/>
            <person name="Land M."/>
            <person name="Ivanova N."/>
            <person name="Rohde M."/>
            <person name="Goker M."/>
            <person name="Detter J.C."/>
            <person name="Kyrpides N.C."/>
            <person name="Woyke T."/>
        </authorList>
    </citation>
    <scope>NUCLEOTIDE SEQUENCE [LARGE SCALE GENOMIC DNA]</scope>
    <source>
        <strain evidence="5 6">NA-128</strain>
    </source>
</reference>
<dbReference type="InterPro" id="IPR011990">
    <property type="entry name" value="TPR-like_helical_dom_sf"/>
</dbReference>
<dbReference type="GO" id="GO:0003677">
    <property type="term" value="F:DNA binding"/>
    <property type="evidence" value="ECO:0007669"/>
    <property type="project" value="InterPro"/>
</dbReference>
<keyword evidence="1" id="KW-0547">Nucleotide-binding</keyword>
<dbReference type="Pfam" id="PF13191">
    <property type="entry name" value="AAA_16"/>
    <property type="match status" value="1"/>
</dbReference>
<evidence type="ECO:0000256" key="1">
    <source>
        <dbReference type="ARBA" id="ARBA00022741"/>
    </source>
</evidence>
<name>H8G474_9PSEU</name>
<dbReference type="RefSeq" id="WP_005445000.1">
    <property type="nucleotide sequence ID" value="NZ_CM001466.1"/>
</dbReference>
<dbReference type="CDD" id="cd06170">
    <property type="entry name" value="LuxR_C_like"/>
    <property type="match status" value="1"/>
</dbReference>
<dbReference type="InterPro" id="IPR027417">
    <property type="entry name" value="P-loop_NTPase"/>
</dbReference>
<dbReference type="PROSITE" id="PS50043">
    <property type="entry name" value="HTH_LUXR_2"/>
    <property type="match status" value="1"/>
</dbReference>
<dbReference type="Gene3D" id="1.25.40.10">
    <property type="entry name" value="Tetratricopeptide repeat domain"/>
    <property type="match status" value="2"/>
</dbReference>
<feature type="signal peptide" evidence="3">
    <location>
        <begin position="1"/>
        <end position="23"/>
    </location>
</feature>
<dbReference type="InterPro" id="IPR036388">
    <property type="entry name" value="WH-like_DNA-bd_sf"/>
</dbReference>
<evidence type="ECO:0000313" key="5">
    <source>
        <dbReference type="EMBL" id="EHY91172.1"/>
    </source>
</evidence>